<sequence>MRRSNLWAVLALGAIGARAESGHSPMPLPSYHYGAKIPVSCLNRSIDTGEHIQDEKNELQYIPFPVCNETGKPLELLYGVEEGIQSPYHISSHGAVNTPLIRKLHRTQLHDSLHHRSLLPSARILHPQRRTPHLPSTFPTSTRYNHCTRRALHARVYPSYLRAGRHPTALAPPHLHPPQHSPALDAETPPAPTRLGGARLGRRLLDLAALAHDGPRGADEEAGHRRPPPAQLQRALVPDALAADDQRQGRVGRHGRPRLRIDAVLLPRQLRRRRRRLHRLVLGRRPAEARQGPWVGWCDAAGLWHAGRGQREIG</sequence>
<reference evidence="3 4" key="1">
    <citation type="submission" date="2024-06" db="EMBL/GenBank/DDBJ databases">
        <title>Complete genome of Phlyctema vagabunda strain 19-DSS-EL-015.</title>
        <authorList>
            <person name="Fiorenzani C."/>
        </authorList>
    </citation>
    <scope>NUCLEOTIDE SEQUENCE [LARGE SCALE GENOMIC DNA]</scope>
    <source>
        <strain evidence="3 4">19-DSS-EL-015</strain>
    </source>
</reference>
<evidence type="ECO:0000313" key="3">
    <source>
        <dbReference type="EMBL" id="KAL3428508.1"/>
    </source>
</evidence>
<proteinExistence type="predicted"/>
<gene>
    <name evidence="3" type="ORF">PVAG01_02017</name>
</gene>
<keyword evidence="4" id="KW-1185">Reference proteome</keyword>
<protein>
    <submittedName>
        <fullName evidence="3">Uncharacterized protein</fullName>
    </submittedName>
</protein>
<dbReference type="PANTHER" id="PTHR40368">
    <property type="entry name" value="YALI0F14399P"/>
    <property type="match status" value="1"/>
</dbReference>
<comment type="caution">
    <text evidence="3">The sequence shown here is derived from an EMBL/GenBank/DDBJ whole genome shotgun (WGS) entry which is preliminary data.</text>
</comment>
<dbReference type="PANTHER" id="PTHR40368:SF1">
    <property type="entry name" value="YALI0F14399P"/>
    <property type="match status" value="1"/>
</dbReference>
<feature type="region of interest" description="Disordered" evidence="1">
    <location>
        <begin position="165"/>
        <end position="197"/>
    </location>
</feature>
<feature type="chain" id="PRO_5045045483" evidence="2">
    <location>
        <begin position="20"/>
        <end position="314"/>
    </location>
</feature>
<dbReference type="EMBL" id="JBFCZG010000001">
    <property type="protein sequence ID" value="KAL3428508.1"/>
    <property type="molecule type" value="Genomic_DNA"/>
</dbReference>
<keyword evidence="2" id="KW-0732">Signal</keyword>
<evidence type="ECO:0000256" key="2">
    <source>
        <dbReference type="SAM" id="SignalP"/>
    </source>
</evidence>
<evidence type="ECO:0000313" key="4">
    <source>
        <dbReference type="Proteomes" id="UP001629113"/>
    </source>
</evidence>
<feature type="signal peptide" evidence="2">
    <location>
        <begin position="1"/>
        <end position="19"/>
    </location>
</feature>
<name>A0ABR4PYT0_9HELO</name>
<organism evidence="3 4">
    <name type="scientific">Phlyctema vagabunda</name>
    <dbReference type="NCBI Taxonomy" id="108571"/>
    <lineage>
        <taxon>Eukaryota</taxon>
        <taxon>Fungi</taxon>
        <taxon>Dikarya</taxon>
        <taxon>Ascomycota</taxon>
        <taxon>Pezizomycotina</taxon>
        <taxon>Leotiomycetes</taxon>
        <taxon>Helotiales</taxon>
        <taxon>Dermateaceae</taxon>
        <taxon>Phlyctema</taxon>
    </lineage>
</organism>
<dbReference type="Proteomes" id="UP001629113">
    <property type="component" value="Unassembled WGS sequence"/>
</dbReference>
<accession>A0ABR4PYT0</accession>
<evidence type="ECO:0000256" key="1">
    <source>
        <dbReference type="SAM" id="MobiDB-lite"/>
    </source>
</evidence>